<feature type="compositionally biased region" description="Polar residues" evidence="2">
    <location>
        <begin position="349"/>
        <end position="359"/>
    </location>
</feature>
<feature type="coiled-coil region" evidence="1">
    <location>
        <begin position="466"/>
        <end position="493"/>
    </location>
</feature>
<dbReference type="AlphaFoldDB" id="A0A934SX72"/>
<keyword evidence="1" id="KW-0175">Coiled coil</keyword>
<feature type="compositionally biased region" description="Polar residues" evidence="2">
    <location>
        <begin position="597"/>
        <end position="608"/>
    </location>
</feature>
<dbReference type="RefSeq" id="WP_200591106.1">
    <property type="nucleotide sequence ID" value="NZ_JAEPBG010000002.1"/>
</dbReference>
<dbReference type="Proteomes" id="UP000622890">
    <property type="component" value="Unassembled WGS sequence"/>
</dbReference>
<gene>
    <name evidence="3" type="ORF">JJB74_07045</name>
</gene>
<comment type="caution">
    <text evidence="3">The sequence shown here is derived from an EMBL/GenBank/DDBJ whole genome shotgun (WGS) entry which is preliminary data.</text>
</comment>
<evidence type="ECO:0000256" key="1">
    <source>
        <dbReference type="SAM" id="Coils"/>
    </source>
</evidence>
<feature type="region of interest" description="Disordered" evidence="2">
    <location>
        <begin position="349"/>
        <end position="382"/>
    </location>
</feature>
<evidence type="ECO:0000313" key="3">
    <source>
        <dbReference type="EMBL" id="MBK4734354.1"/>
    </source>
</evidence>
<feature type="region of interest" description="Disordered" evidence="2">
    <location>
        <begin position="535"/>
        <end position="608"/>
    </location>
</feature>
<evidence type="ECO:0000313" key="4">
    <source>
        <dbReference type="Proteomes" id="UP000622890"/>
    </source>
</evidence>
<accession>A0A934SX72</accession>
<name>A0A934SX72_9BURK</name>
<keyword evidence="4" id="KW-1185">Reference proteome</keyword>
<reference evidence="3" key="1">
    <citation type="submission" date="2021-01" db="EMBL/GenBank/DDBJ databases">
        <title>Genome sequence of strain Noviherbaspirillum sp. DKR-6.</title>
        <authorList>
            <person name="Chaudhary D.K."/>
        </authorList>
    </citation>
    <scope>NUCLEOTIDE SEQUENCE</scope>
    <source>
        <strain evidence="3">DKR-6</strain>
    </source>
</reference>
<protein>
    <submittedName>
        <fullName evidence="3">Uncharacterized protein</fullName>
    </submittedName>
</protein>
<feature type="compositionally biased region" description="Basic and acidic residues" evidence="2">
    <location>
        <begin position="360"/>
        <end position="382"/>
    </location>
</feature>
<sequence length="608" mass="66693">MPLTLQKIRSLCWVKPVTTEVLQSQALIYLKPNAKLDVKDSIANMAAKLEQVGNDQKKCVETFRKQLSNAENWIAKVKQSKPDAIVHARVVKSKDETGKSERSTIVLYTKSRASNWASELLDHFFYSKDRALAAIVLLAIESRLRQPGNAIQTVAAPVPSVKQGADTLSGISANDFAVRLTNYRKTAAAAEALAAVESDPFEPFSYIRGSIQFAFFTDASAKQSSGAQRTKAPLDNAKARLNKDFMPPAGSSAFEKFVESIKSGTPPQNIDKALILDYCDQWKRYSNENPEFRSFVNSTPSLKNWNIIALVIADRNRYFSAEFNERTGAHGLSSTEEFYNLVERIKLQNAPNTKSNDAAQKSKPDQNVETEVRDTKEPEEKHIDEKRTGLDEALHDLKNGVSGLVENIEATVEYIGTAVTYLDKEKDAAVKKAKLAIDDALNVPKLVGTNLEATLDHLSTQKTVAQEKAEAALNDLSKQGAAVQEKVESAVKELNEKGEVALLEAKKAVETFTDEGVAAAKTLTNRFGTAMQSFFQTSQPNPSEDDGKSDVTSGVISAADGDHAYPPAELSELGSDKKDVQNSPRKLRKKRKIRTPEISNPVSGSAIK</sequence>
<dbReference type="EMBL" id="JAEPBG010000002">
    <property type="protein sequence ID" value="MBK4734354.1"/>
    <property type="molecule type" value="Genomic_DNA"/>
</dbReference>
<organism evidence="3 4">
    <name type="scientific">Noviherbaspirillum pedocola</name>
    <dbReference type="NCBI Taxonomy" id="2801341"/>
    <lineage>
        <taxon>Bacteria</taxon>
        <taxon>Pseudomonadati</taxon>
        <taxon>Pseudomonadota</taxon>
        <taxon>Betaproteobacteria</taxon>
        <taxon>Burkholderiales</taxon>
        <taxon>Oxalobacteraceae</taxon>
        <taxon>Noviherbaspirillum</taxon>
    </lineage>
</organism>
<proteinExistence type="predicted"/>
<evidence type="ECO:0000256" key="2">
    <source>
        <dbReference type="SAM" id="MobiDB-lite"/>
    </source>
</evidence>